<dbReference type="EMBL" id="MK863032">
    <property type="protein sequence ID" value="XNM00495.1"/>
    <property type="molecule type" value="Genomic_DNA"/>
</dbReference>
<gene>
    <name evidence="1" type="ORF">Zuri_85a</name>
</gene>
<organism evidence="1 2">
    <name type="scientific">Pseudomonas phage Zuri</name>
    <dbReference type="NCBI Taxonomy" id="2604899"/>
    <lineage>
        <taxon>Viruses</taxon>
        <taxon>Duplodnaviria</taxon>
        <taxon>Heunggongvirae</taxon>
        <taxon>Uroviricota</taxon>
        <taxon>Caudoviricetes</taxon>
        <taxon>Schitoviridae</taxon>
        <taxon>Zurivirus</taxon>
        <taxon>Zurivirus zuri</taxon>
    </lineage>
</organism>
<name>A0ACD5G5H3_9CAUD</name>
<dbReference type="Proteomes" id="UP000322075">
    <property type="component" value="Segment"/>
</dbReference>
<evidence type="ECO:0000313" key="1">
    <source>
        <dbReference type="EMBL" id="XNM00495.1"/>
    </source>
</evidence>
<evidence type="ECO:0000313" key="2">
    <source>
        <dbReference type="Proteomes" id="UP000322075"/>
    </source>
</evidence>
<protein>
    <submittedName>
        <fullName evidence="1">O-spanin</fullName>
    </submittedName>
</protein>
<reference evidence="1" key="1">
    <citation type="submission" date="2019-04" db="EMBL/GenBank/DDBJ databases">
        <authorList>
            <person name="Assadpour T."/>
            <person name="Ahmed J."/>
            <person name="Anderson S."/>
            <person name="Espinosa K."/>
            <person name="Gadsden T."/>
            <person name="Graham A."/>
            <person name="Hajjar W."/>
            <person name="Howard T."/>
            <person name="Lacafta O."/>
            <person name="Matney K."/>
            <person name="Matsen K."/>
            <person name="Osu J."/>
            <person name="Rupe E."/>
            <person name="Sang H."/>
            <person name="Wadi S."/>
            <person name="McNeal J."/>
            <person name="Temple L."/>
        </authorList>
    </citation>
    <scope>NUCLEOTIDE SEQUENCE</scope>
</reference>
<proteinExistence type="predicted"/>
<sequence>MLNIKPLSMAIALITISACSSQPSEPTYINVKPEVPKLNGTLLQSMQPNSTDLLKRGESWYESSGKLLDSVTEPSPL</sequence>
<accession>A0ACD5G5H3</accession>
<keyword evidence="2" id="KW-1185">Reference proteome</keyword>